<feature type="region of interest" description="Disordered" evidence="4">
    <location>
        <begin position="235"/>
        <end position="268"/>
    </location>
</feature>
<feature type="compositionally biased region" description="Basic residues" evidence="4">
    <location>
        <begin position="157"/>
        <end position="176"/>
    </location>
</feature>
<feature type="domain" description="RRM" evidence="5">
    <location>
        <begin position="42"/>
        <end position="120"/>
    </location>
</feature>
<name>A0A7S0NK50_MICPS</name>
<dbReference type="PANTHER" id="PTHR48027">
    <property type="entry name" value="HETEROGENEOUS NUCLEAR RIBONUCLEOPROTEIN 87F-RELATED"/>
    <property type="match status" value="1"/>
</dbReference>
<evidence type="ECO:0000256" key="2">
    <source>
        <dbReference type="PROSITE-ProRule" id="PRU00176"/>
    </source>
</evidence>
<dbReference type="SUPFAM" id="SSF54928">
    <property type="entry name" value="RNA-binding domain, RBD"/>
    <property type="match status" value="1"/>
</dbReference>
<dbReference type="GO" id="GO:0003723">
    <property type="term" value="F:RNA binding"/>
    <property type="evidence" value="ECO:0007669"/>
    <property type="project" value="UniProtKB-UniRule"/>
</dbReference>
<evidence type="ECO:0000256" key="1">
    <source>
        <dbReference type="ARBA" id="ARBA00022884"/>
    </source>
</evidence>
<dbReference type="InterPro" id="IPR000504">
    <property type="entry name" value="RRM_dom"/>
</dbReference>
<dbReference type="Pfam" id="PF00076">
    <property type="entry name" value="RRM_1"/>
    <property type="match status" value="1"/>
</dbReference>
<gene>
    <name evidence="6" type="ORF">MCOM1403_LOCUS6124</name>
</gene>
<dbReference type="Gene3D" id="3.30.70.330">
    <property type="match status" value="1"/>
</dbReference>
<feature type="compositionally biased region" description="Basic and acidic residues" evidence="4">
    <location>
        <begin position="126"/>
        <end position="156"/>
    </location>
</feature>
<reference evidence="6" key="1">
    <citation type="submission" date="2021-01" db="EMBL/GenBank/DDBJ databases">
        <authorList>
            <person name="Corre E."/>
            <person name="Pelletier E."/>
            <person name="Niang G."/>
            <person name="Scheremetjew M."/>
            <person name="Finn R."/>
            <person name="Kale V."/>
            <person name="Holt S."/>
            <person name="Cochrane G."/>
            <person name="Meng A."/>
            <person name="Brown T."/>
            <person name="Cohen L."/>
        </authorList>
    </citation>
    <scope>NUCLEOTIDE SEQUENCE</scope>
    <source>
        <strain evidence="6">CCMP1723</strain>
    </source>
</reference>
<dbReference type="SMART" id="SM00360">
    <property type="entry name" value="RRM"/>
    <property type="match status" value="1"/>
</dbReference>
<feature type="compositionally biased region" description="Low complexity" evidence="4">
    <location>
        <begin position="1"/>
        <end position="10"/>
    </location>
</feature>
<keyword evidence="1 2" id="KW-0694">RNA-binding</keyword>
<sequence>MVADTSRSPSRSPPRADRSPDRDRSGGRPRSGRDWGRDRDAYSVFVGGLNFDTDERTLRDHFERFGEVDSVRIIYDRETGRSKGIAFVHFAEKETIAIAAERTHGVEIDGRTVRCNPAADGPPPRTADRGRGGRRDDRRGRDRDDSRGPRDRDRGRYASRRSRSRSRSPRGRGRSRSRSDTPPRRSSRGGRRSDRKRSRSRGGDAGDDDEDRGDLAEARARNAELERRLAALEEAVARSKGSEDGQAARADALESALESAVERQRRRKGLVKKVTKAGAKVARCREELRDAEEKLAGALREAQAALENAAGDEE</sequence>
<organism evidence="6">
    <name type="scientific">Micromonas pusilla</name>
    <name type="common">Picoplanktonic green alga</name>
    <name type="synonym">Chromulina pusilla</name>
    <dbReference type="NCBI Taxonomy" id="38833"/>
    <lineage>
        <taxon>Eukaryota</taxon>
        <taxon>Viridiplantae</taxon>
        <taxon>Chlorophyta</taxon>
        <taxon>Mamiellophyceae</taxon>
        <taxon>Mamiellales</taxon>
        <taxon>Mamiellaceae</taxon>
        <taxon>Micromonas</taxon>
    </lineage>
</organism>
<keyword evidence="3" id="KW-0175">Coiled coil</keyword>
<feature type="compositionally biased region" description="Basic and acidic residues" evidence="4">
    <location>
        <begin position="14"/>
        <end position="39"/>
    </location>
</feature>
<feature type="compositionally biased region" description="Basic residues" evidence="4">
    <location>
        <begin position="185"/>
        <end position="200"/>
    </location>
</feature>
<dbReference type="AlphaFoldDB" id="A0A7S0NK50"/>
<feature type="region of interest" description="Disordered" evidence="4">
    <location>
        <begin position="109"/>
        <end position="219"/>
    </location>
</feature>
<proteinExistence type="predicted"/>
<dbReference type="InterPro" id="IPR012677">
    <property type="entry name" value="Nucleotide-bd_a/b_plait_sf"/>
</dbReference>
<feature type="coiled-coil region" evidence="3">
    <location>
        <begin position="274"/>
        <end position="308"/>
    </location>
</feature>
<dbReference type="EMBL" id="HBEQ01007702">
    <property type="protein sequence ID" value="CAD8518698.1"/>
    <property type="molecule type" value="Transcribed_RNA"/>
</dbReference>
<dbReference type="InterPro" id="IPR035979">
    <property type="entry name" value="RBD_domain_sf"/>
</dbReference>
<protein>
    <recommendedName>
        <fullName evidence="5">RRM domain-containing protein</fullName>
    </recommendedName>
</protein>
<accession>A0A7S0NK50</accession>
<evidence type="ECO:0000313" key="6">
    <source>
        <dbReference type="EMBL" id="CAD8518698.1"/>
    </source>
</evidence>
<evidence type="ECO:0000256" key="4">
    <source>
        <dbReference type="SAM" id="MobiDB-lite"/>
    </source>
</evidence>
<dbReference type="InterPro" id="IPR052462">
    <property type="entry name" value="SLIRP/GR-RBP-like"/>
</dbReference>
<dbReference type="PROSITE" id="PS50102">
    <property type="entry name" value="RRM"/>
    <property type="match status" value="1"/>
</dbReference>
<evidence type="ECO:0000256" key="3">
    <source>
        <dbReference type="SAM" id="Coils"/>
    </source>
</evidence>
<evidence type="ECO:0000259" key="5">
    <source>
        <dbReference type="PROSITE" id="PS50102"/>
    </source>
</evidence>
<feature type="region of interest" description="Disordered" evidence="4">
    <location>
        <begin position="1"/>
        <end position="39"/>
    </location>
</feature>